<feature type="transmembrane region" description="Helical" evidence="1">
    <location>
        <begin position="6"/>
        <end position="25"/>
    </location>
</feature>
<evidence type="ECO:0000313" key="2">
    <source>
        <dbReference type="EMBL" id="SDA59805.1"/>
    </source>
</evidence>
<dbReference type="OrthoDB" id="836288at2"/>
<dbReference type="InterPro" id="IPR017259">
    <property type="entry name" value="UCP037672"/>
</dbReference>
<dbReference type="EMBL" id="FMXE01000007">
    <property type="protein sequence ID" value="SDA59805.1"/>
    <property type="molecule type" value="Genomic_DNA"/>
</dbReference>
<reference evidence="3" key="1">
    <citation type="submission" date="2016-10" db="EMBL/GenBank/DDBJ databases">
        <authorList>
            <person name="Varghese N."/>
            <person name="Submissions S."/>
        </authorList>
    </citation>
    <scope>NUCLEOTIDE SEQUENCE [LARGE SCALE GENOMIC DNA]</scope>
    <source>
        <strain evidence="3">DSM 22703</strain>
    </source>
</reference>
<accession>A0A1G5WRA6</accession>
<dbReference type="Proteomes" id="UP000198756">
    <property type="component" value="Unassembled WGS sequence"/>
</dbReference>
<gene>
    <name evidence="2" type="ORF">SAMN03080617_01204</name>
</gene>
<evidence type="ECO:0008006" key="4">
    <source>
        <dbReference type="Google" id="ProtNLM"/>
    </source>
</evidence>
<dbReference type="STRING" id="279824.SAMN03080617_01204"/>
<protein>
    <recommendedName>
        <fullName evidence="4">DUF3784 domain-containing protein</fullName>
    </recommendedName>
</protein>
<proteinExistence type="predicted"/>
<keyword evidence="1" id="KW-0812">Transmembrane</keyword>
<organism evidence="2 3">
    <name type="scientific">Algoriphagus alkaliphilus</name>
    <dbReference type="NCBI Taxonomy" id="279824"/>
    <lineage>
        <taxon>Bacteria</taxon>
        <taxon>Pseudomonadati</taxon>
        <taxon>Bacteroidota</taxon>
        <taxon>Cytophagia</taxon>
        <taxon>Cytophagales</taxon>
        <taxon>Cyclobacteriaceae</taxon>
        <taxon>Algoriphagus</taxon>
    </lineage>
</organism>
<evidence type="ECO:0000256" key="1">
    <source>
        <dbReference type="SAM" id="Phobius"/>
    </source>
</evidence>
<feature type="transmembrane region" description="Helical" evidence="1">
    <location>
        <begin position="77"/>
        <end position="95"/>
    </location>
</feature>
<dbReference type="AlphaFoldDB" id="A0A1G5WRA6"/>
<keyword evidence="1" id="KW-0472">Membrane</keyword>
<dbReference type="RefSeq" id="WP_092729045.1">
    <property type="nucleotide sequence ID" value="NZ_FMXE01000007.1"/>
</dbReference>
<keyword evidence="3" id="KW-1185">Reference proteome</keyword>
<name>A0A1G5WRA6_9BACT</name>
<evidence type="ECO:0000313" key="3">
    <source>
        <dbReference type="Proteomes" id="UP000198756"/>
    </source>
</evidence>
<dbReference type="Pfam" id="PF12650">
    <property type="entry name" value="DUF3784"/>
    <property type="match status" value="1"/>
</dbReference>
<feature type="transmembrane region" description="Helical" evidence="1">
    <location>
        <begin position="46"/>
        <end position="65"/>
    </location>
</feature>
<sequence length="100" mass="10986">MAGIAILFIVLGIMVKYGKMYSLIAGYNTMSSSEKEQINIEAIANVFRNGMFGMALIIAVGILLTEFTGNPSLQTNALFIAVFTGVPYFIIVPNLRKYKK</sequence>
<keyword evidence="1" id="KW-1133">Transmembrane helix</keyword>